<dbReference type="Pfam" id="PF05186">
    <property type="entry name" value="Dpy-30"/>
    <property type="match status" value="1"/>
</dbReference>
<gene>
    <name evidence="3" type="ORF">TEOVI_000637900</name>
</gene>
<dbReference type="VEuPathDB" id="TriTrypDB:TEOVI_000637900"/>
<keyword evidence="4" id="KW-1185">Reference proteome</keyword>
<evidence type="ECO:0000256" key="1">
    <source>
        <dbReference type="ARBA" id="ARBA00010849"/>
    </source>
</evidence>
<feature type="region of interest" description="Disordered" evidence="2">
    <location>
        <begin position="94"/>
        <end position="113"/>
    </location>
</feature>
<dbReference type="Proteomes" id="UP000195570">
    <property type="component" value="Unassembled WGS sequence"/>
</dbReference>
<protein>
    <submittedName>
        <fullName evidence="3">Dpy-30 motif containing protein, putative</fullName>
    </submittedName>
</protein>
<evidence type="ECO:0000256" key="2">
    <source>
        <dbReference type="SAM" id="MobiDB-lite"/>
    </source>
</evidence>
<feature type="compositionally biased region" description="Polar residues" evidence="2">
    <location>
        <begin position="21"/>
        <end position="30"/>
    </location>
</feature>
<reference evidence="3" key="1">
    <citation type="submission" date="2016-09" db="EMBL/GenBank/DDBJ databases">
        <authorList>
            <person name="Hebert L."/>
            <person name="Moumen B."/>
        </authorList>
    </citation>
    <scope>NUCLEOTIDE SEQUENCE [LARGE SCALE GENOMIC DNA]</scope>
    <source>
        <strain evidence="3">OVI</strain>
    </source>
</reference>
<comment type="similarity">
    <text evidence="1">Belongs to the dpy-30 family.</text>
</comment>
<evidence type="ECO:0000313" key="4">
    <source>
        <dbReference type="Proteomes" id="UP000195570"/>
    </source>
</evidence>
<feature type="region of interest" description="Disordered" evidence="2">
    <location>
        <begin position="1"/>
        <end position="50"/>
    </location>
</feature>
<dbReference type="InterPro" id="IPR037856">
    <property type="entry name" value="Sdc1/DPY30"/>
</dbReference>
<dbReference type="PANTHER" id="PTHR23356:SF16">
    <property type="entry name" value="DPY30 DOMAIN CONTAINING 2"/>
    <property type="match status" value="1"/>
</dbReference>
<name>A0A1G4HYE4_TRYEQ</name>
<dbReference type="Gene3D" id="1.20.890.10">
    <property type="entry name" value="cAMP-dependent protein kinase regulatory subunit, dimerization-anchoring domain"/>
    <property type="match status" value="1"/>
</dbReference>
<organism evidence="3 4">
    <name type="scientific">Trypanosoma equiperdum</name>
    <dbReference type="NCBI Taxonomy" id="5694"/>
    <lineage>
        <taxon>Eukaryota</taxon>
        <taxon>Discoba</taxon>
        <taxon>Euglenozoa</taxon>
        <taxon>Kinetoplastea</taxon>
        <taxon>Metakinetoplastina</taxon>
        <taxon>Trypanosomatida</taxon>
        <taxon>Trypanosomatidae</taxon>
        <taxon>Trypanosoma</taxon>
    </lineage>
</organism>
<dbReference type="AlphaFoldDB" id="A0A1G4HYE4"/>
<dbReference type="CDD" id="cd22958">
    <property type="entry name" value="DD_DPY30_SDC1-like"/>
    <property type="match status" value="1"/>
</dbReference>
<comment type="caution">
    <text evidence="3">The sequence shown here is derived from an EMBL/GenBank/DDBJ whole genome shotgun (WGS) entry which is preliminary data.</text>
</comment>
<dbReference type="GeneID" id="92380313"/>
<evidence type="ECO:0000313" key="3">
    <source>
        <dbReference type="EMBL" id="SCU64311.1"/>
    </source>
</evidence>
<dbReference type="EMBL" id="CZPT02000043">
    <property type="protein sequence ID" value="SCU64311.1"/>
    <property type="molecule type" value="Genomic_DNA"/>
</dbReference>
<sequence length="113" mass="12204">MEGKSEATVHASFGEPGSPATDVQNQTRGPTPNREGMCSGPSDDLPKPLSVPEYLETHVMAVLTEGLEDLCRLRPANPIDHLALFLLRHSQSNTATEVDPRNVTPVEAPKSDM</sequence>
<dbReference type="GO" id="GO:0048188">
    <property type="term" value="C:Set1C/COMPASS complex"/>
    <property type="evidence" value="ECO:0007669"/>
    <property type="project" value="InterPro"/>
</dbReference>
<dbReference type="PANTHER" id="PTHR23356">
    <property type="entry name" value="DPY30-RELATED"/>
    <property type="match status" value="1"/>
</dbReference>
<accession>A0A1G4HYE4</accession>
<proteinExistence type="inferred from homology"/>
<dbReference type="RefSeq" id="XP_067076091.1">
    <property type="nucleotide sequence ID" value="XM_067219990.1"/>
</dbReference>
<dbReference type="InterPro" id="IPR007858">
    <property type="entry name" value="Dpy-30_motif"/>
</dbReference>